<sequence>MRHGDLPRDSVGSAVEESRLARVFHSPPPAVRRRGGERRCSRPRCLRGRDGGGEEPEHDRSRWVSVCETDPMIVRLGRDADVSGFLGLAAQVEHWFGPMVDEPGFRRAVEDHVRRSLALVAVDPTSGELLGGLLFGVAAPVHHVHWLVVDERARGLGAGRELMTQAVRRFVRGPGTIEVVTFGADHPGAVASGARVFYERLGFRPAEAAEPGPEGGSRQVYRRRAPGPPDTPPRRAAH</sequence>
<gene>
    <name evidence="3" type="ORF">SAML0553</name>
</gene>
<feature type="compositionally biased region" description="Basic and acidic residues" evidence="1">
    <location>
        <begin position="47"/>
        <end position="60"/>
    </location>
</feature>
<dbReference type="InterPro" id="IPR000182">
    <property type="entry name" value="GNAT_dom"/>
</dbReference>
<dbReference type="Pfam" id="PF13508">
    <property type="entry name" value="Acetyltransf_7"/>
    <property type="match status" value="1"/>
</dbReference>
<keyword evidence="3" id="KW-0808">Transferase</keyword>
<dbReference type="InterPro" id="IPR016181">
    <property type="entry name" value="Acyl_CoA_acyltransferase"/>
</dbReference>
<evidence type="ECO:0000256" key="1">
    <source>
        <dbReference type="SAM" id="MobiDB-lite"/>
    </source>
</evidence>
<dbReference type="SUPFAM" id="SSF55729">
    <property type="entry name" value="Acyl-CoA N-acyltransferases (Nat)"/>
    <property type="match status" value="1"/>
</dbReference>
<name>A3KIK5_STRA7</name>
<feature type="domain" description="N-acetyltransferase" evidence="2">
    <location>
        <begin position="72"/>
        <end position="226"/>
    </location>
</feature>
<dbReference type="EMBL" id="AM238663">
    <property type="protein sequence ID" value="CAJ89539.1"/>
    <property type="molecule type" value="Genomic_DNA"/>
</dbReference>
<dbReference type="AlphaFoldDB" id="A3KIK5"/>
<dbReference type="PROSITE" id="PS51186">
    <property type="entry name" value="GNAT"/>
    <property type="match status" value="1"/>
</dbReference>
<feature type="region of interest" description="Disordered" evidence="1">
    <location>
        <begin position="206"/>
        <end position="238"/>
    </location>
</feature>
<dbReference type="GO" id="GO:0016747">
    <property type="term" value="F:acyltransferase activity, transferring groups other than amino-acyl groups"/>
    <property type="evidence" value="ECO:0007669"/>
    <property type="project" value="InterPro"/>
</dbReference>
<accession>A3KIK5</accession>
<proteinExistence type="predicted"/>
<dbReference type="Gene3D" id="3.40.630.30">
    <property type="match status" value="1"/>
</dbReference>
<evidence type="ECO:0000313" key="3">
    <source>
        <dbReference type="EMBL" id="CAJ89539.1"/>
    </source>
</evidence>
<reference evidence="3" key="1">
    <citation type="journal article" date="2006" name="Mol. Biol. Evol.">
        <title>Evolution of the terminal regions of the Streptomyces linear chromosome.</title>
        <authorList>
            <person name="Choulet F."/>
            <person name="Aigle B."/>
            <person name="Gallois A."/>
            <person name="Mangenot S."/>
            <person name="Gerbaud C."/>
            <person name="Truong C."/>
            <person name="Francou F.X."/>
            <person name="Fourrier C."/>
            <person name="Guerineau M."/>
            <person name="Decaris B."/>
            <person name="Barbe V."/>
            <person name="Pernodet J.L."/>
            <person name="Leblond P."/>
        </authorList>
    </citation>
    <scope>NUCLEOTIDE SEQUENCE</scope>
    <source>
        <strain evidence="3">ATCC 23877</strain>
    </source>
</reference>
<feature type="region of interest" description="Disordered" evidence="1">
    <location>
        <begin position="1"/>
        <end position="60"/>
    </location>
</feature>
<evidence type="ECO:0000259" key="2">
    <source>
        <dbReference type="PROSITE" id="PS51186"/>
    </source>
</evidence>
<protein>
    <submittedName>
        <fullName evidence="3">Putative acetyltransferase</fullName>
    </submittedName>
</protein>
<feature type="compositionally biased region" description="Basic residues" evidence="1">
    <location>
        <begin position="31"/>
        <end position="46"/>
    </location>
</feature>
<organism evidence="3">
    <name type="scientific">Streptomyces ambofaciens (strain ATCC 23877 / 3486 / DSM 40053 / JCM 4204 / NBRC 12836 / NRRL B-2516)</name>
    <dbReference type="NCBI Taxonomy" id="278992"/>
    <lineage>
        <taxon>Bacteria</taxon>
        <taxon>Bacillati</taxon>
        <taxon>Actinomycetota</taxon>
        <taxon>Actinomycetes</taxon>
        <taxon>Kitasatosporales</taxon>
        <taxon>Streptomycetaceae</taxon>
        <taxon>Streptomyces</taxon>
    </lineage>
</organism>